<dbReference type="EMBL" id="BRYA01000675">
    <property type="protein sequence ID" value="GMI29022.1"/>
    <property type="molecule type" value="Genomic_DNA"/>
</dbReference>
<dbReference type="InterPro" id="IPR058533">
    <property type="entry name" value="Cation_efflux_TM"/>
</dbReference>
<evidence type="ECO:0000313" key="10">
    <source>
        <dbReference type="Proteomes" id="UP001165065"/>
    </source>
</evidence>
<evidence type="ECO:0000259" key="8">
    <source>
        <dbReference type="Pfam" id="PF01545"/>
    </source>
</evidence>
<evidence type="ECO:0000256" key="6">
    <source>
        <dbReference type="SAM" id="MobiDB-lite"/>
    </source>
</evidence>
<keyword evidence="3" id="KW-0406">Ion transport</keyword>
<feature type="transmembrane region" description="Helical" evidence="7">
    <location>
        <begin position="310"/>
        <end position="331"/>
    </location>
</feature>
<sequence>MPRSTSVDSETTRDSISELRDRMISGDRQISITSNRPATAILATDHIIDPGHERGDQTTMCFGFTVSGNAKTLLISTFLFLAITSGQYFAAIAASSITLKADCISMLVDALSYIANLFAECTPNPRTKKKMELMMSMVSLVLLIYFTTDFLLEAVDNINYKPITCECDADNANCHWSDNSDNADGACSTETEGDEKEEDEVNAYIVLGFALGGLLFDFISLWAYKHYSTEAPKEASAHPGHPHHHHLEDHPLQHRHKSTEGPNDHEGTNVNMLSALMHVFSDLLRSTTTFVESIVLFQYPDVNSAVVDGWAALIVCSLIALGAIWSLGLWVGEVCAYFREGGRGGEEEEEEKDNLTRKLIDNV</sequence>
<evidence type="ECO:0000256" key="2">
    <source>
        <dbReference type="ARBA" id="ARBA00022692"/>
    </source>
</evidence>
<organism evidence="9 10">
    <name type="scientific">Triparma columacea</name>
    <dbReference type="NCBI Taxonomy" id="722753"/>
    <lineage>
        <taxon>Eukaryota</taxon>
        <taxon>Sar</taxon>
        <taxon>Stramenopiles</taxon>
        <taxon>Ochrophyta</taxon>
        <taxon>Bolidophyceae</taxon>
        <taxon>Parmales</taxon>
        <taxon>Triparmaceae</taxon>
        <taxon>Triparma</taxon>
    </lineage>
</organism>
<feature type="transmembrane region" description="Helical" evidence="7">
    <location>
        <begin position="133"/>
        <end position="152"/>
    </location>
</feature>
<dbReference type="OrthoDB" id="196491at2759"/>
<feature type="domain" description="Cation efflux protein transmembrane" evidence="8">
    <location>
        <begin position="73"/>
        <end position="323"/>
    </location>
</feature>
<accession>A0A9W7L4H9</accession>
<feature type="transmembrane region" description="Helical" evidence="7">
    <location>
        <begin position="203"/>
        <end position="224"/>
    </location>
</feature>
<protein>
    <recommendedName>
        <fullName evidence="8">Cation efflux protein transmembrane domain-containing protein</fullName>
    </recommendedName>
</protein>
<reference evidence="10" key="1">
    <citation type="journal article" date="2023" name="Commun. Biol.">
        <title>Genome analysis of Parmales, the sister group of diatoms, reveals the evolutionary specialization of diatoms from phago-mixotrophs to photoautotrophs.</title>
        <authorList>
            <person name="Ban H."/>
            <person name="Sato S."/>
            <person name="Yoshikawa S."/>
            <person name="Yamada K."/>
            <person name="Nakamura Y."/>
            <person name="Ichinomiya M."/>
            <person name="Sato N."/>
            <person name="Blanc-Mathieu R."/>
            <person name="Endo H."/>
            <person name="Kuwata A."/>
            <person name="Ogata H."/>
        </authorList>
    </citation>
    <scope>NUCLEOTIDE SEQUENCE [LARGE SCALE GENOMIC DNA]</scope>
</reference>
<dbReference type="Pfam" id="PF01545">
    <property type="entry name" value="Cation_efflux"/>
    <property type="match status" value="1"/>
</dbReference>
<dbReference type="GO" id="GO:0005886">
    <property type="term" value="C:plasma membrane"/>
    <property type="evidence" value="ECO:0007669"/>
    <property type="project" value="TreeGrafter"/>
</dbReference>
<feature type="region of interest" description="Disordered" evidence="6">
    <location>
        <begin position="233"/>
        <end position="265"/>
    </location>
</feature>
<keyword evidence="2 7" id="KW-0812">Transmembrane</keyword>
<comment type="caution">
    <text evidence="9">The sequence shown here is derived from an EMBL/GenBank/DDBJ whole genome shotgun (WGS) entry which is preliminary data.</text>
</comment>
<keyword evidence="4 7" id="KW-1133">Transmembrane helix</keyword>
<proteinExistence type="predicted"/>
<keyword evidence="5 7" id="KW-0472">Membrane</keyword>
<evidence type="ECO:0000256" key="3">
    <source>
        <dbReference type="ARBA" id="ARBA00022906"/>
    </source>
</evidence>
<evidence type="ECO:0000256" key="5">
    <source>
        <dbReference type="ARBA" id="ARBA00023136"/>
    </source>
</evidence>
<keyword evidence="3" id="KW-0862">Zinc</keyword>
<comment type="subcellular location">
    <subcellularLocation>
        <location evidence="1">Membrane</location>
        <topology evidence="1">Multi-pass membrane protein</topology>
    </subcellularLocation>
</comment>
<dbReference type="PANTHER" id="PTHR11562">
    <property type="entry name" value="CATION EFFLUX PROTEIN/ ZINC TRANSPORTER"/>
    <property type="match status" value="1"/>
</dbReference>
<dbReference type="PANTHER" id="PTHR11562:SF17">
    <property type="entry name" value="RE54080P-RELATED"/>
    <property type="match status" value="1"/>
</dbReference>
<keyword evidence="10" id="KW-1185">Reference proteome</keyword>
<dbReference type="Proteomes" id="UP001165065">
    <property type="component" value="Unassembled WGS sequence"/>
</dbReference>
<feature type="transmembrane region" description="Helical" evidence="7">
    <location>
        <begin position="73"/>
        <end position="97"/>
    </location>
</feature>
<gene>
    <name evidence="9" type="ORF">TrCOL_g5421</name>
</gene>
<dbReference type="AlphaFoldDB" id="A0A9W7L4H9"/>
<evidence type="ECO:0000256" key="4">
    <source>
        <dbReference type="ARBA" id="ARBA00022989"/>
    </source>
</evidence>
<name>A0A9W7L4H9_9STRA</name>
<evidence type="ECO:0000256" key="1">
    <source>
        <dbReference type="ARBA" id="ARBA00004141"/>
    </source>
</evidence>
<dbReference type="InterPro" id="IPR050681">
    <property type="entry name" value="CDF/SLC30A"/>
</dbReference>
<dbReference type="InterPro" id="IPR027469">
    <property type="entry name" value="Cation_efflux_TMD_sf"/>
</dbReference>
<dbReference type="SUPFAM" id="SSF161111">
    <property type="entry name" value="Cation efflux protein transmembrane domain-like"/>
    <property type="match status" value="1"/>
</dbReference>
<keyword evidence="3" id="KW-0813">Transport</keyword>
<feature type="compositionally biased region" description="Basic and acidic residues" evidence="6">
    <location>
        <begin position="246"/>
        <end position="265"/>
    </location>
</feature>
<dbReference type="GO" id="GO:0005385">
    <property type="term" value="F:zinc ion transmembrane transporter activity"/>
    <property type="evidence" value="ECO:0007669"/>
    <property type="project" value="TreeGrafter"/>
</dbReference>
<keyword evidence="3" id="KW-0864">Zinc transport</keyword>
<evidence type="ECO:0000256" key="7">
    <source>
        <dbReference type="SAM" id="Phobius"/>
    </source>
</evidence>
<evidence type="ECO:0000313" key="9">
    <source>
        <dbReference type="EMBL" id="GMI29022.1"/>
    </source>
</evidence>
<dbReference type="Gene3D" id="1.20.1510.10">
    <property type="entry name" value="Cation efflux protein transmembrane domain"/>
    <property type="match status" value="1"/>
</dbReference>